<dbReference type="PaxDb" id="6239-C07D10.3"/>
<dbReference type="FunCoup" id="Q17781">
    <property type="interactions" value="151"/>
</dbReference>
<feature type="transmembrane region" description="Helical" evidence="6">
    <location>
        <begin position="20"/>
        <end position="44"/>
    </location>
</feature>
<dbReference type="WormBase" id="C07D10.3">
    <property type="protein sequence ID" value="CE39891"/>
    <property type="gene ID" value="WBGene00015568"/>
    <property type="gene designation" value="sre-3"/>
</dbReference>
<dbReference type="InterPro" id="IPR052854">
    <property type="entry name" value="Serpentine_rcpt_epsilon"/>
</dbReference>
<proteinExistence type="inferred from homology"/>
<feature type="transmembrane region" description="Helical" evidence="6">
    <location>
        <begin position="132"/>
        <end position="154"/>
    </location>
</feature>
<keyword evidence="5 6" id="KW-0472">Membrane</keyword>
<reference evidence="7 8" key="1">
    <citation type="journal article" date="1998" name="Science">
        <title>Genome sequence of the nematode C. elegans: a platform for investigating biology.</title>
        <authorList>
            <consortium name="The C. elegans sequencing consortium"/>
            <person name="Sulson J.E."/>
            <person name="Waterston R."/>
        </authorList>
    </citation>
    <scope>NUCLEOTIDE SEQUENCE [LARGE SCALE GENOMIC DNA]</scope>
    <source>
        <strain evidence="7 8">Bristol N2</strain>
    </source>
</reference>
<keyword evidence="3 6" id="KW-0812">Transmembrane</keyword>
<keyword evidence="4 6" id="KW-1133">Transmembrane helix</keyword>
<comment type="similarity">
    <text evidence="2">Belongs to the nematode receptor-like protein sre family.</text>
</comment>
<dbReference type="GO" id="GO:0007606">
    <property type="term" value="P:sensory perception of chemical stimulus"/>
    <property type="evidence" value="ECO:0007669"/>
    <property type="project" value="InterPro"/>
</dbReference>
<feature type="transmembrane region" description="Helical" evidence="6">
    <location>
        <begin position="221"/>
        <end position="239"/>
    </location>
</feature>
<keyword evidence="7" id="KW-0675">Receptor</keyword>
<dbReference type="STRING" id="6239.C07D10.3.1"/>
<dbReference type="PANTHER" id="PTHR47518:SF11">
    <property type="entry name" value="SERPENTINE RECEPTOR, CLASS E (EPSILON)-RELATED"/>
    <property type="match status" value="1"/>
</dbReference>
<dbReference type="OrthoDB" id="5814876at2759"/>
<dbReference type="CTD" id="182367"/>
<protein>
    <submittedName>
        <fullName evidence="7">Serpentine Receptor, class E (Epsilon)</fullName>
    </submittedName>
</protein>
<evidence type="ECO:0000313" key="9">
    <source>
        <dbReference type="WormBase" id="C07D10.3"/>
    </source>
</evidence>
<dbReference type="GO" id="GO:0016020">
    <property type="term" value="C:membrane"/>
    <property type="evidence" value="ECO:0007669"/>
    <property type="project" value="UniProtKB-SubCell"/>
</dbReference>
<feature type="transmembrane region" description="Helical" evidence="6">
    <location>
        <begin position="251"/>
        <end position="275"/>
    </location>
</feature>
<gene>
    <name evidence="7 9" type="primary">sre-3</name>
    <name evidence="9" type="ORF">C07D10.3</name>
    <name evidence="7" type="ORF">CELE_C07D10.3</name>
</gene>
<dbReference type="eggNOG" id="ENOG502THAB">
    <property type="taxonomic scope" value="Eukaryota"/>
</dbReference>
<dbReference type="Proteomes" id="UP000001940">
    <property type="component" value="Chromosome II"/>
</dbReference>
<dbReference type="RefSeq" id="NP_495548.3">
    <property type="nucleotide sequence ID" value="NM_063147.5"/>
</dbReference>
<dbReference type="OMA" id="FEFACIC"/>
<dbReference type="EMBL" id="BX284602">
    <property type="protein sequence ID" value="CCD63531.1"/>
    <property type="molecule type" value="Genomic_DNA"/>
</dbReference>
<evidence type="ECO:0000256" key="3">
    <source>
        <dbReference type="ARBA" id="ARBA00022692"/>
    </source>
</evidence>
<feature type="transmembrane region" description="Helical" evidence="6">
    <location>
        <begin position="91"/>
        <end position="112"/>
    </location>
</feature>
<sequence>MHYLIYYSSTQSKLDDTWIYYQVLTYFEFACICLSYPMVIFLGYQLFQHRVFHNNLQNLVKAAVVEYLVQLTARSIQIFLIFNSAEDGLVFYYASLARCTCYFFVSFSLPCFVFERCCASYFLSDYEKRSRYYIGIFLLSASAGSGFILSYLYHKSESTLIYHTIALVFNMTFSIILVIVEKYNYKRLRESSNLRKSKREYSLAERFQISENIRVCELMKTIINVVSIFNLLSTVSASLDNFNFSQTFLNVAATLFNFCVLIYGTLVFSLFYYLIPQFRSALKDVFMKMKILNAVASFPDLRKEKPMKVAVEETNTYFTQLQQQWT</sequence>
<evidence type="ECO:0000256" key="4">
    <source>
        <dbReference type="ARBA" id="ARBA00022989"/>
    </source>
</evidence>
<organism evidence="7 8">
    <name type="scientific">Caenorhabditis elegans</name>
    <dbReference type="NCBI Taxonomy" id="6239"/>
    <lineage>
        <taxon>Eukaryota</taxon>
        <taxon>Metazoa</taxon>
        <taxon>Ecdysozoa</taxon>
        <taxon>Nematoda</taxon>
        <taxon>Chromadorea</taxon>
        <taxon>Rhabditida</taxon>
        <taxon>Rhabditina</taxon>
        <taxon>Rhabditomorpha</taxon>
        <taxon>Rhabditoidea</taxon>
        <taxon>Rhabditidae</taxon>
        <taxon>Peloderinae</taxon>
        <taxon>Caenorhabditis</taxon>
    </lineage>
</organism>
<evidence type="ECO:0000256" key="6">
    <source>
        <dbReference type="SAM" id="Phobius"/>
    </source>
</evidence>
<dbReference type="UCSC" id="C07D10.3">
    <property type="organism name" value="c. elegans"/>
</dbReference>
<evidence type="ECO:0000313" key="8">
    <source>
        <dbReference type="Proteomes" id="UP000001940"/>
    </source>
</evidence>
<comment type="subcellular location">
    <subcellularLocation>
        <location evidence="1">Membrane</location>
        <topology evidence="1">Multi-pass membrane protein</topology>
    </subcellularLocation>
</comment>
<dbReference type="PhylomeDB" id="Q17781"/>
<evidence type="ECO:0000256" key="5">
    <source>
        <dbReference type="ARBA" id="ARBA00023136"/>
    </source>
</evidence>
<dbReference type="GeneID" id="182367"/>
<evidence type="ECO:0000256" key="1">
    <source>
        <dbReference type="ARBA" id="ARBA00004141"/>
    </source>
</evidence>
<name>Q17781_CAEEL</name>
<dbReference type="InterPro" id="IPR004151">
    <property type="entry name" value="7TM_GPCR_serpentine_rcpt_Sre"/>
</dbReference>
<dbReference type="SMR" id="Q17781"/>
<dbReference type="HOGENOM" id="CLU_043866_1_0_1"/>
<dbReference type="PIR" id="T15441">
    <property type="entry name" value="T15441"/>
</dbReference>
<evidence type="ECO:0000313" key="7">
    <source>
        <dbReference type="EMBL" id="CCD63531.1"/>
    </source>
</evidence>
<dbReference type="KEGG" id="cel:CELE_C07D10.3"/>
<dbReference type="Bgee" id="WBGene00015568">
    <property type="expression patterns" value="Expressed in larva"/>
</dbReference>
<dbReference type="InParanoid" id="Q17781"/>
<dbReference type="PANTHER" id="PTHR47518">
    <property type="entry name" value="SERPENTINE RECEPTOR CLASS EPSILON-13-RELATED"/>
    <property type="match status" value="1"/>
</dbReference>
<feature type="transmembrane region" description="Helical" evidence="6">
    <location>
        <begin position="160"/>
        <end position="180"/>
    </location>
</feature>
<dbReference type="AGR" id="WB:WBGene00015568"/>
<accession>Q17781</accession>
<keyword evidence="8" id="KW-1185">Reference proteome</keyword>
<dbReference type="Pfam" id="PF03125">
    <property type="entry name" value="Sre"/>
    <property type="match status" value="1"/>
</dbReference>
<evidence type="ECO:0000256" key="2">
    <source>
        <dbReference type="ARBA" id="ARBA00006803"/>
    </source>
</evidence>
<dbReference type="AlphaFoldDB" id="Q17781"/>